<accession>A0A9P7G762</accession>
<dbReference type="AlphaFoldDB" id="A0A9P7G762"/>
<organism evidence="1 2">
    <name type="scientific">Asterophora parasitica</name>
    <dbReference type="NCBI Taxonomy" id="117018"/>
    <lineage>
        <taxon>Eukaryota</taxon>
        <taxon>Fungi</taxon>
        <taxon>Dikarya</taxon>
        <taxon>Basidiomycota</taxon>
        <taxon>Agaricomycotina</taxon>
        <taxon>Agaricomycetes</taxon>
        <taxon>Agaricomycetidae</taxon>
        <taxon>Agaricales</taxon>
        <taxon>Tricholomatineae</taxon>
        <taxon>Lyophyllaceae</taxon>
        <taxon>Asterophora</taxon>
    </lineage>
</organism>
<sequence>MANRILRLQDPNLDVCPDPLEYNGIIMTGKMTTAEATQRLADAWTAASQARKAARVAQVAAAAAAVGQPGPRNPHAVDEGVYQPPSRLKKPYFDENKVADDYIIPRPSAYALLQLEAFGYVELWYFTKDGLQHAYTHNDINIVCDVDITWTQMTRGRFSLFQHLEKAGWPKKHVKALTNFLSMTNIPGSGGTGTTSSSRSRVQHCAHQRQAIGFNRAGVSHEGAGEGAR</sequence>
<proteinExistence type="predicted"/>
<dbReference type="OrthoDB" id="2688210at2759"/>
<reference evidence="1" key="2">
    <citation type="submission" date="2021-10" db="EMBL/GenBank/DDBJ databases">
        <title>Phylogenomics reveals ancestral predisposition of the termite-cultivated fungus Termitomyces towards a domesticated lifestyle.</title>
        <authorList>
            <person name="Auxier B."/>
            <person name="Grum-Grzhimaylo A."/>
            <person name="Cardenas M.E."/>
            <person name="Lodge J.D."/>
            <person name="Laessoe T."/>
            <person name="Pedersen O."/>
            <person name="Smith M.E."/>
            <person name="Kuyper T.W."/>
            <person name="Franco-Molano E.A."/>
            <person name="Baroni T.J."/>
            <person name="Aanen D.K."/>
        </authorList>
    </citation>
    <scope>NUCLEOTIDE SEQUENCE</scope>
    <source>
        <strain evidence="1">AP01</strain>
        <tissue evidence="1">Mycelium</tissue>
    </source>
</reference>
<protein>
    <submittedName>
        <fullName evidence="1">Uncharacterized protein</fullName>
    </submittedName>
</protein>
<dbReference type="EMBL" id="JABCKV010000117">
    <property type="protein sequence ID" value="KAG5643368.1"/>
    <property type="molecule type" value="Genomic_DNA"/>
</dbReference>
<name>A0A9P7G762_9AGAR</name>
<reference evidence="1" key="1">
    <citation type="submission" date="2020-07" db="EMBL/GenBank/DDBJ databases">
        <authorList>
            <person name="Nieuwenhuis M."/>
            <person name="Van De Peppel L.J.J."/>
        </authorList>
    </citation>
    <scope>NUCLEOTIDE SEQUENCE</scope>
    <source>
        <strain evidence="1">AP01</strain>
        <tissue evidence="1">Mycelium</tissue>
    </source>
</reference>
<comment type="caution">
    <text evidence="1">The sequence shown here is derived from an EMBL/GenBank/DDBJ whole genome shotgun (WGS) entry which is preliminary data.</text>
</comment>
<dbReference type="Proteomes" id="UP000775547">
    <property type="component" value="Unassembled WGS sequence"/>
</dbReference>
<gene>
    <name evidence="1" type="ORF">DXG03_001016</name>
</gene>
<evidence type="ECO:0000313" key="1">
    <source>
        <dbReference type="EMBL" id="KAG5643368.1"/>
    </source>
</evidence>
<keyword evidence="2" id="KW-1185">Reference proteome</keyword>
<evidence type="ECO:0000313" key="2">
    <source>
        <dbReference type="Proteomes" id="UP000775547"/>
    </source>
</evidence>